<proteinExistence type="inferred from homology"/>
<name>A0ABU6KD41_9BACI</name>
<dbReference type="Pfam" id="PF13561">
    <property type="entry name" value="adh_short_C2"/>
    <property type="match status" value="1"/>
</dbReference>
<dbReference type="PANTHER" id="PTHR42760:SF40">
    <property type="entry name" value="3-OXOACYL-[ACYL-CARRIER-PROTEIN] REDUCTASE, CHLOROPLASTIC"/>
    <property type="match status" value="1"/>
</dbReference>
<feature type="domain" description="Ketoreductase" evidence="2">
    <location>
        <begin position="18"/>
        <end position="196"/>
    </location>
</feature>
<dbReference type="InterPro" id="IPR002347">
    <property type="entry name" value="SDR_fam"/>
</dbReference>
<evidence type="ECO:0000256" key="1">
    <source>
        <dbReference type="ARBA" id="ARBA00006484"/>
    </source>
</evidence>
<evidence type="ECO:0000313" key="3">
    <source>
        <dbReference type="EMBL" id="MEC5423253.1"/>
    </source>
</evidence>
<evidence type="ECO:0000259" key="2">
    <source>
        <dbReference type="SMART" id="SM00822"/>
    </source>
</evidence>
<dbReference type="PANTHER" id="PTHR42760">
    <property type="entry name" value="SHORT-CHAIN DEHYDROGENASES/REDUCTASES FAMILY MEMBER"/>
    <property type="match status" value="1"/>
</dbReference>
<dbReference type="PROSITE" id="PS00061">
    <property type="entry name" value="ADH_SHORT"/>
    <property type="match status" value="1"/>
</dbReference>
<reference evidence="3 4" key="1">
    <citation type="journal article" date="2024" name="Int. J. Syst. Evol. Microbiol.">
        <title>Virgibacillus tibetensis sp. nov., isolated from salt lake on the Tibetan Plateau of China.</title>
        <authorList>
            <person name="Phurbu D."/>
            <person name="Liu Z.-X."/>
            <person name="Wang R."/>
            <person name="Zheng Y.-Y."/>
            <person name="Liu H.-C."/>
            <person name="Zhou Y.-G."/>
            <person name="Yu Y.-J."/>
            <person name="Li A.-H."/>
        </authorList>
    </citation>
    <scope>NUCLEOTIDE SEQUENCE [LARGE SCALE GENOMIC DNA]</scope>
    <source>
        <strain evidence="3 4">C22-A2</strain>
    </source>
</reference>
<protein>
    <submittedName>
        <fullName evidence="3">SDR family NAD(P)-dependent oxidoreductase</fullName>
    </submittedName>
</protein>
<comment type="similarity">
    <text evidence="1">Belongs to the short-chain dehydrogenases/reductases (SDR) family.</text>
</comment>
<dbReference type="EMBL" id="JARZFX010000002">
    <property type="protein sequence ID" value="MEC5423253.1"/>
    <property type="molecule type" value="Genomic_DNA"/>
</dbReference>
<dbReference type="InterPro" id="IPR020904">
    <property type="entry name" value="Sc_DH/Rdtase_CS"/>
</dbReference>
<dbReference type="SUPFAM" id="SSF51735">
    <property type="entry name" value="NAD(P)-binding Rossmann-fold domains"/>
    <property type="match status" value="1"/>
</dbReference>
<accession>A0ABU6KD41</accession>
<keyword evidence="4" id="KW-1185">Reference proteome</keyword>
<evidence type="ECO:0000313" key="4">
    <source>
        <dbReference type="Proteomes" id="UP001335737"/>
    </source>
</evidence>
<dbReference type="NCBIfam" id="NF009466">
    <property type="entry name" value="PRK12826.1-2"/>
    <property type="match status" value="1"/>
</dbReference>
<dbReference type="InterPro" id="IPR057326">
    <property type="entry name" value="KR_dom"/>
</dbReference>
<dbReference type="Gene3D" id="3.40.50.720">
    <property type="entry name" value="NAD(P)-binding Rossmann-like Domain"/>
    <property type="match status" value="1"/>
</dbReference>
<dbReference type="InterPro" id="IPR036291">
    <property type="entry name" value="NAD(P)-bd_dom_sf"/>
</dbReference>
<dbReference type="PRINTS" id="PR00080">
    <property type="entry name" value="SDRFAMILY"/>
</dbReference>
<dbReference type="Proteomes" id="UP001335737">
    <property type="component" value="Unassembled WGS sequence"/>
</dbReference>
<organism evidence="3 4">
    <name type="scientific">Virgibacillus tibetensis</name>
    <dbReference type="NCBI Taxonomy" id="3042313"/>
    <lineage>
        <taxon>Bacteria</taxon>
        <taxon>Bacillati</taxon>
        <taxon>Bacillota</taxon>
        <taxon>Bacilli</taxon>
        <taxon>Bacillales</taxon>
        <taxon>Bacillaceae</taxon>
        <taxon>Virgibacillus</taxon>
    </lineage>
</organism>
<gene>
    <name evidence="3" type="ORF">QGM71_07035</name>
</gene>
<comment type="caution">
    <text evidence="3">The sequence shown here is derived from an EMBL/GenBank/DDBJ whole genome shotgun (WGS) entry which is preliminary data.</text>
</comment>
<dbReference type="SMART" id="SM00822">
    <property type="entry name" value="PKS_KR"/>
    <property type="match status" value="1"/>
</dbReference>
<dbReference type="PRINTS" id="PR00081">
    <property type="entry name" value="GDHRDH"/>
</dbReference>
<sequence>MICRERNWYNIVREFEHKIAVITGAAKGIGLAITRQLGEKGAHVCLLDQDEEALRKAGELLDSAGISHEYAIVDITSEEEVKYVFSKLADKHQKIDILVNNAGITKDNLIYKMTSNEWTKVMDVHLKGSFLCSKYAQEWMVKNNYGRIINLSSVSALGNKGQSNYAAAKAGIQGFTKTLAIELGKYNITVNAIAPGFIVTDMTKAVAERMNISFEELKESKISQIPVKRAGTPEDVANAACFFASESSSFVSGQVLYVAGGPKQ</sequence>
<dbReference type="RefSeq" id="WP_327606809.1">
    <property type="nucleotide sequence ID" value="NZ_JARZFX010000002.1"/>
</dbReference>